<dbReference type="EMBL" id="VSSQ01083297">
    <property type="protein sequence ID" value="MPN31669.1"/>
    <property type="molecule type" value="Genomic_DNA"/>
</dbReference>
<sequence>MSQGHNNDFSTTDLNSLVILAAVLAIVIAKGKTTEEMNIIGNFLSTAGTALTILGSVSQPEDNPPEPVSLTANMNDLQQQLNQLKQQIEQFEQKLQDLSS</sequence>
<keyword evidence="2" id="KW-1133">Transmembrane helix</keyword>
<protein>
    <submittedName>
        <fullName evidence="3">Uncharacterized protein</fullName>
    </submittedName>
</protein>
<dbReference type="AlphaFoldDB" id="A0A645H108"/>
<proteinExistence type="predicted"/>
<keyword evidence="2" id="KW-0812">Transmembrane</keyword>
<name>A0A645H108_9ZZZZ</name>
<evidence type="ECO:0000256" key="2">
    <source>
        <dbReference type="SAM" id="Phobius"/>
    </source>
</evidence>
<keyword evidence="1" id="KW-0175">Coiled coil</keyword>
<keyword evidence="2" id="KW-0472">Membrane</keyword>
<feature type="transmembrane region" description="Helical" evidence="2">
    <location>
        <begin position="12"/>
        <end position="29"/>
    </location>
</feature>
<organism evidence="3">
    <name type="scientific">bioreactor metagenome</name>
    <dbReference type="NCBI Taxonomy" id="1076179"/>
    <lineage>
        <taxon>unclassified sequences</taxon>
        <taxon>metagenomes</taxon>
        <taxon>ecological metagenomes</taxon>
    </lineage>
</organism>
<gene>
    <name evidence="3" type="ORF">SDC9_179143</name>
</gene>
<feature type="coiled-coil region" evidence="1">
    <location>
        <begin position="67"/>
        <end position="97"/>
    </location>
</feature>
<comment type="caution">
    <text evidence="3">The sequence shown here is derived from an EMBL/GenBank/DDBJ whole genome shotgun (WGS) entry which is preliminary data.</text>
</comment>
<accession>A0A645H108</accession>
<evidence type="ECO:0000313" key="3">
    <source>
        <dbReference type="EMBL" id="MPN31669.1"/>
    </source>
</evidence>
<reference evidence="3" key="1">
    <citation type="submission" date="2019-08" db="EMBL/GenBank/DDBJ databases">
        <authorList>
            <person name="Kucharzyk K."/>
            <person name="Murdoch R.W."/>
            <person name="Higgins S."/>
            <person name="Loffler F."/>
        </authorList>
    </citation>
    <scope>NUCLEOTIDE SEQUENCE</scope>
</reference>
<evidence type="ECO:0000256" key="1">
    <source>
        <dbReference type="SAM" id="Coils"/>
    </source>
</evidence>